<evidence type="ECO:0000256" key="8">
    <source>
        <dbReference type="ARBA" id="ARBA00023204"/>
    </source>
</evidence>
<dbReference type="GO" id="GO:0000712">
    <property type="term" value="P:resolution of meiotic recombination intermediates"/>
    <property type="evidence" value="ECO:0007669"/>
    <property type="project" value="TreeGrafter"/>
</dbReference>
<keyword evidence="13" id="KW-1185">Reference proteome</keyword>
<evidence type="ECO:0000256" key="1">
    <source>
        <dbReference type="ARBA" id="ARBA00004123"/>
    </source>
</evidence>
<dbReference type="GO" id="GO:0000724">
    <property type="term" value="P:double-strand break repair via homologous recombination"/>
    <property type="evidence" value="ECO:0007669"/>
    <property type="project" value="TreeGrafter"/>
</dbReference>
<dbReference type="GO" id="GO:1901255">
    <property type="term" value="P:nucleotide-excision repair involved in interstrand cross-link repair"/>
    <property type="evidence" value="ECO:0007669"/>
    <property type="project" value="TreeGrafter"/>
</dbReference>
<proteinExistence type="inferred from homology"/>
<dbReference type="PANTHER" id="PTHR10150">
    <property type="entry name" value="DNA REPAIR ENDONUCLEASE XPF"/>
    <property type="match status" value="1"/>
</dbReference>
<dbReference type="SMART" id="SM00891">
    <property type="entry name" value="ERCC4"/>
    <property type="match status" value="1"/>
</dbReference>
<dbReference type="InterPro" id="IPR010994">
    <property type="entry name" value="RuvA_2-like"/>
</dbReference>
<dbReference type="GO" id="GO:0000110">
    <property type="term" value="C:nucleotide-excision repair factor 1 complex"/>
    <property type="evidence" value="ECO:0007669"/>
    <property type="project" value="TreeGrafter"/>
</dbReference>
<dbReference type="GO" id="GO:0003697">
    <property type="term" value="F:single-stranded DNA binding"/>
    <property type="evidence" value="ECO:0007669"/>
    <property type="project" value="TreeGrafter"/>
</dbReference>
<dbReference type="Gene3D" id="3.40.50.10130">
    <property type="match status" value="1"/>
</dbReference>
<keyword evidence="5" id="KW-0227">DNA damage</keyword>
<dbReference type="Pfam" id="PF02732">
    <property type="entry name" value="ERCC4"/>
    <property type="match status" value="1"/>
</dbReference>
<keyword evidence="3" id="KW-0540">Nuclease</keyword>
<comment type="caution">
    <text evidence="12">The sequence shown here is derived from an EMBL/GenBank/DDBJ whole genome shotgun (WGS) entry which is preliminary data.</text>
</comment>
<evidence type="ECO:0000313" key="13">
    <source>
        <dbReference type="Proteomes" id="UP000324585"/>
    </source>
</evidence>
<evidence type="ECO:0000256" key="6">
    <source>
        <dbReference type="ARBA" id="ARBA00022801"/>
    </source>
</evidence>
<dbReference type="InterPro" id="IPR006166">
    <property type="entry name" value="ERCC4_domain"/>
</dbReference>
<evidence type="ECO:0000256" key="5">
    <source>
        <dbReference type="ARBA" id="ARBA00022763"/>
    </source>
</evidence>
<dbReference type="OrthoDB" id="361020at2759"/>
<dbReference type="Proteomes" id="UP000324585">
    <property type="component" value="Unassembled WGS sequence"/>
</dbReference>
<evidence type="ECO:0000256" key="2">
    <source>
        <dbReference type="ARBA" id="ARBA00010015"/>
    </source>
</evidence>
<feature type="domain" description="ERCC4" evidence="11">
    <location>
        <begin position="672"/>
        <end position="752"/>
    </location>
</feature>
<dbReference type="EMBL" id="VRMN01000003">
    <property type="protein sequence ID" value="KAA8495755.1"/>
    <property type="molecule type" value="Genomic_DNA"/>
</dbReference>
<evidence type="ECO:0000313" key="12">
    <source>
        <dbReference type="EMBL" id="KAA8495755.1"/>
    </source>
</evidence>
<evidence type="ECO:0000256" key="10">
    <source>
        <dbReference type="SAM" id="MobiDB-lite"/>
    </source>
</evidence>
<accession>A0A5J4YX44</accession>
<dbReference type="InterPro" id="IPR047520">
    <property type="entry name" value="XPF_nuclease"/>
</dbReference>
<dbReference type="SUPFAM" id="SSF52980">
    <property type="entry name" value="Restriction endonuclease-like"/>
    <property type="match status" value="1"/>
</dbReference>
<evidence type="ECO:0000256" key="4">
    <source>
        <dbReference type="ARBA" id="ARBA00022759"/>
    </source>
</evidence>
<dbReference type="AlphaFoldDB" id="A0A5J4YX44"/>
<name>A0A5J4YX44_PORPP</name>
<dbReference type="PANTHER" id="PTHR10150:SF0">
    <property type="entry name" value="DNA REPAIR ENDONUCLEASE XPF"/>
    <property type="match status" value="1"/>
</dbReference>
<protein>
    <submittedName>
        <fullName evidence="12">DNA repair endonuclease XPF</fullName>
    </submittedName>
</protein>
<comment type="similarity">
    <text evidence="2">Belongs to the XPF family.</text>
</comment>
<dbReference type="SUPFAM" id="SSF47781">
    <property type="entry name" value="RuvA domain 2-like"/>
    <property type="match status" value="1"/>
</dbReference>
<dbReference type="FunFam" id="3.40.50.10130:FF:000002">
    <property type="entry name" value="DNA repair endonuclease XPF"/>
    <property type="match status" value="1"/>
</dbReference>
<keyword evidence="9" id="KW-0539">Nucleus</keyword>
<dbReference type="Gene3D" id="1.10.150.20">
    <property type="entry name" value="5' to 3' exonuclease, C-terminal subdomain"/>
    <property type="match status" value="1"/>
</dbReference>
<keyword evidence="6" id="KW-0378">Hydrolase</keyword>
<evidence type="ECO:0000259" key="11">
    <source>
        <dbReference type="SMART" id="SM00891"/>
    </source>
</evidence>
<dbReference type="CDD" id="cd20078">
    <property type="entry name" value="XPF_nuclease_XPF_euk"/>
    <property type="match status" value="1"/>
</dbReference>
<evidence type="ECO:0000256" key="3">
    <source>
        <dbReference type="ARBA" id="ARBA00022722"/>
    </source>
</evidence>
<dbReference type="GO" id="GO:0003684">
    <property type="term" value="F:damaged DNA binding"/>
    <property type="evidence" value="ECO:0007669"/>
    <property type="project" value="TreeGrafter"/>
</dbReference>
<evidence type="ECO:0000256" key="9">
    <source>
        <dbReference type="ARBA" id="ARBA00023242"/>
    </source>
</evidence>
<dbReference type="GO" id="GO:0000014">
    <property type="term" value="F:single-stranded DNA endodeoxyribonuclease activity"/>
    <property type="evidence" value="ECO:0007669"/>
    <property type="project" value="TreeGrafter"/>
</dbReference>
<feature type="region of interest" description="Disordered" evidence="10">
    <location>
        <begin position="414"/>
        <end position="440"/>
    </location>
</feature>
<keyword evidence="4 12" id="KW-0255">Endonuclease</keyword>
<reference evidence="13" key="1">
    <citation type="journal article" date="2019" name="Nat. Commun.">
        <title>Expansion of phycobilisome linker gene families in mesophilic red algae.</title>
        <authorList>
            <person name="Lee J."/>
            <person name="Kim D."/>
            <person name="Bhattacharya D."/>
            <person name="Yoon H.S."/>
        </authorList>
    </citation>
    <scope>NUCLEOTIDE SEQUENCE [LARGE SCALE GENOMIC DNA]</scope>
    <source>
        <strain evidence="13">CCMP 1328</strain>
    </source>
</reference>
<sequence length="943" mass="102943">MAEQKRSDTLPRLIAEQELAMNHSPLIVMAQGLGAHKLVAWLGVILATSDDAHAKSSARGAVFVVNVRDAERDEWLQFTATLLQRSASISKDTEGSQQDVLLLPPRFVDAEYSRQERVEAYQAGGIILVTARVLLTDLLRGELSASSGLIRAVVVMDAHINACLEYGMIGFALRLVREEHSHARICAVTDRPEKVSSGFHGAAVRAKAARASALSLWPRFHEVVQGYIANATRSGIELVEVSIRLPSKVLQIQTALVKTVQTVVRELQASTQNGVDASEFLQPGEKGVHAIVHSRFDDIIKGQLLPVWSKCSPKTRQLVCDLRTLRELIVDLPRLSCIQFWSRLCALRITEPKGSMWMVARSAQAIFTVAESRCWKVAADKQRVLVLEPNTKWDALRDTVCEIKTEIQSARNLEGPSVRKKARLEEDVSSPSNTPSSAGAEALLNNSSRVLIITRDAETVEQLSHVLRGPAEVHEWMKVELNEILNGKHVDTETNVEASESEPDPEVDINATSLNAANSAMTEWSDIEGSITVAIRPIHESLRFGFLDEFGPSFVVLYDAALPCIRQLEMFRASRPGRALRVYLLLYENCSESSRFQAALDGEVKAYERLIGEKKSLVFAEDLGADAAKHADSFGEAATGSARFVPARSGLGSDRDSRVTALQASHEGREKQVIVDVRELRSPLPAIMHARGTRLIPTTLTVGDYVLSPRVVVERKTLSDLISSLKAGRLFVQAEAMLRYYPVACLLIELGPEHAQSVGNAEGGGIGGDVVGEDAHAAEMYRAVSMNAALGKAGFGDPGNATSPMSRLVLLAQAFPKLRFIWARGPNHAAILLESIKATEKEQPDEEFAIQVGRLSGANLSDGVLSLAEDRLEESFNSDAVAFLRTIPGIEPNVIPRIAEQCESVAELFKLDIDGLASVLASRANAQKVFKFIHAEAPDFASV</sequence>
<keyword evidence="8" id="KW-0234">DNA repair</keyword>
<comment type="subcellular location">
    <subcellularLocation>
        <location evidence="1">Nucleus</location>
    </subcellularLocation>
</comment>
<dbReference type="InterPro" id="IPR011335">
    <property type="entry name" value="Restrct_endonuc-II-like"/>
</dbReference>
<gene>
    <name evidence="12" type="ORF">FVE85_1910</name>
</gene>
<keyword evidence="7" id="KW-0238">DNA-binding</keyword>
<evidence type="ECO:0000256" key="7">
    <source>
        <dbReference type="ARBA" id="ARBA00023125"/>
    </source>
</evidence>
<organism evidence="12 13">
    <name type="scientific">Porphyridium purpureum</name>
    <name type="common">Red alga</name>
    <name type="synonym">Porphyridium cruentum</name>
    <dbReference type="NCBI Taxonomy" id="35688"/>
    <lineage>
        <taxon>Eukaryota</taxon>
        <taxon>Rhodophyta</taxon>
        <taxon>Bangiophyceae</taxon>
        <taxon>Porphyridiales</taxon>
        <taxon>Porphyridiaceae</taxon>
        <taxon>Porphyridium</taxon>
    </lineage>
</organism>